<dbReference type="EMBL" id="WMBA01000014">
    <property type="protein sequence ID" value="MTD54742.1"/>
    <property type="molecule type" value="Genomic_DNA"/>
</dbReference>
<accession>A0A6N7YS04</accession>
<dbReference type="RefSeq" id="WP_154756959.1">
    <property type="nucleotide sequence ID" value="NZ_WMBA01000014.1"/>
</dbReference>
<evidence type="ECO:0000313" key="3">
    <source>
        <dbReference type="EMBL" id="MTD54742.1"/>
    </source>
</evidence>
<evidence type="ECO:0000313" key="4">
    <source>
        <dbReference type="Proteomes" id="UP000440096"/>
    </source>
</evidence>
<dbReference type="InterPro" id="IPR022002">
    <property type="entry name" value="ChsH2_Znr"/>
</dbReference>
<dbReference type="Proteomes" id="UP000440096">
    <property type="component" value="Unassembled WGS sequence"/>
</dbReference>
<name>A0A6N7YS04_9PSEU</name>
<protein>
    <submittedName>
        <fullName evidence="3">DNA-binding protein</fullName>
    </submittedName>
</protein>
<dbReference type="Pfam" id="PF01796">
    <property type="entry name" value="OB_ChsH2_C"/>
    <property type="match status" value="1"/>
</dbReference>
<dbReference type="AlphaFoldDB" id="A0A6N7YS04"/>
<comment type="caution">
    <text evidence="3">The sequence shown here is derived from an EMBL/GenBank/DDBJ whole genome shotgun (WGS) entry which is preliminary data.</text>
</comment>
<dbReference type="SUPFAM" id="SSF50249">
    <property type="entry name" value="Nucleic acid-binding proteins"/>
    <property type="match status" value="1"/>
</dbReference>
<feature type="domain" description="ChsH2 C-terminal OB-fold" evidence="1">
    <location>
        <begin position="53"/>
        <end position="118"/>
    </location>
</feature>
<dbReference type="InterPro" id="IPR052513">
    <property type="entry name" value="Thioester_dehydratase-like"/>
</dbReference>
<sequence length="135" mass="14722">MAERFIPEPTPETQTFWDKARLGELWLPKCVQTGRVFFPPRASSPFTGGPVSWERASGRASLASYVIVHRPAPGFEEGPYIVAIVALEEGPHMLTNLPGTSPEPAGLPIGAPLELTFEQRGDVAIPQFRLVGSRI</sequence>
<gene>
    <name evidence="3" type="ORF">GKO32_12235</name>
</gene>
<keyword evidence="4" id="KW-1185">Reference proteome</keyword>
<dbReference type="Pfam" id="PF12172">
    <property type="entry name" value="zf-ChsH2"/>
    <property type="match status" value="1"/>
</dbReference>
<keyword evidence="3" id="KW-0238">DNA-binding</keyword>
<dbReference type="OrthoDB" id="7470921at2"/>
<dbReference type="PANTHER" id="PTHR34075">
    <property type="entry name" value="BLR3430 PROTEIN"/>
    <property type="match status" value="1"/>
</dbReference>
<dbReference type="InterPro" id="IPR002878">
    <property type="entry name" value="ChsH2_C"/>
</dbReference>
<organism evidence="3 4">
    <name type="scientific">Amycolatopsis pithecellobii</name>
    <dbReference type="NCBI Taxonomy" id="664692"/>
    <lineage>
        <taxon>Bacteria</taxon>
        <taxon>Bacillati</taxon>
        <taxon>Actinomycetota</taxon>
        <taxon>Actinomycetes</taxon>
        <taxon>Pseudonocardiales</taxon>
        <taxon>Pseudonocardiaceae</taxon>
        <taxon>Amycolatopsis</taxon>
    </lineage>
</organism>
<evidence type="ECO:0000259" key="1">
    <source>
        <dbReference type="Pfam" id="PF01796"/>
    </source>
</evidence>
<dbReference type="PANTHER" id="PTHR34075:SF5">
    <property type="entry name" value="BLR3430 PROTEIN"/>
    <property type="match status" value="1"/>
</dbReference>
<evidence type="ECO:0000259" key="2">
    <source>
        <dbReference type="Pfam" id="PF12172"/>
    </source>
</evidence>
<proteinExistence type="predicted"/>
<dbReference type="InterPro" id="IPR012340">
    <property type="entry name" value="NA-bd_OB-fold"/>
</dbReference>
<reference evidence="3 4" key="1">
    <citation type="submission" date="2019-11" db="EMBL/GenBank/DDBJ databases">
        <title>Draft genome of Amycolatopsis RM579.</title>
        <authorList>
            <person name="Duangmal K."/>
            <person name="Mingma R."/>
        </authorList>
    </citation>
    <scope>NUCLEOTIDE SEQUENCE [LARGE SCALE GENOMIC DNA]</scope>
    <source>
        <strain evidence="3 4">RM579</strain>
    </source>
</reference>
<feature type="domain" description="ChsH2 rubredoxin-like zinc ribbon" evidence="2">
    <location>
        <begin position="17"/>
        <end position="42"/>
    </location>
</feature>
<dbReference type="GO" id="GO:0003677">
    <property type="term" value="F:DNA binding"/>
    <property type="evidence" value="ECO:0007669"/>
    <property type="project" value="UniProtKB-KW"/>
</dbReference>